<gene>
    <name evidence="2" type="ordered locus">BURPS1106A_A2611</name>
</gene>
<feature type="region of interest" description="Disordered" evidence="1">
    <location>
        <begin position="1"/>
        <end position="43"/>
    </location>
</feature>
<organism evidence="2 3">
    <name type="scientific">Burkholderia pseudomallei (strain 1106a)</name>
    <dbReference type="NCBI Taxonomy" id="357348"/>
    <lineage>
        <taxon>Bacteria</taxon>
        <taxon>Pseudomonadati</taxon>
        <taxon>Pseudomonadota</taxon>
        <taxon>Betaproteobacteria</taxon>
        <taxon>Burkholderiales</taxon>
        <taxon>Burkholderiaceae</taxon>
        <taxon>Burkholderia</taxon>
        <taxon>pseudomallei group</taxon>
    </lineage>
</organism>
<dbReference type="HOGENOM" id="CLU_3286261_0_0_4"/>
<protein>
    <submittedName>
        <fullName evidence="2">Uncharacterized protein</fullName>
    </submittedName>
</protein>
<proteinExistence type="predicted"/>
<evidence type="ECO:0000313" key="2">
    <source>
        <dbReference type="EMBL" id="ABN94234.1"/>
    </source>
</evidence>
<name>A3P8I1_BURP0</name>
<dbReference type="AlphaFoldDB" id="A3P8I1"/>
<evidence type="ECO:0000256" key="1">
    <source>
        <dbReference type="SAM" id="MobiDB-lite"/>
    </source>
</evidence>
<dbReference type="EMBL" id="CP000573">
    <property type="protein sequence ID" value="ABN94234.1"/>
    <property type="molecule type" value="Genomic_DNA"/>
</dbReference>
<sequence length="43" mass="4800">MHSMRRNASLPRRSHDGLTSATGAPCRTLRRADPTVQRVRARG</sequence>
<dbReference type="KEGG" id="bpl:BURPS1106A_A2611"/>
<dbReference type="Proteomes" id="UP000006738">
    <property type="component" value="Chromosome II"/>
</dbReference>
<accession>A3P8I1</accession>
<reference evidence="3" key="1">
    <citation type="submission" date="2007-02" db="EMBL/GenBank/DDBJ databases">
        <authorList>
            <person name="DeShazer D."/>
            <person name="Woods D.E."/>
            <person name="Nierman W.C."/>
        </authorList>
    </citation>
    <scope>NUCLEOTIDE SEQUENCE [LARGE SCALE GENOMIC DNA]</scope>
    <source>
        <strain evidence="3">1106a</strain>
    </source>
</reference>
<evidence type="ECO:0000313" key="3">
    <source>
        <dbReference type="Proteomes" id="UP000006738"/>
    </source>
</evidence>